<dbReference type="OrthoDB" id="101972at2"/>
<feature type="domain" description="FAD-dependent urate hydroxylase HpyO/Asp monooxygenase CreE-like FAD/NAD(P)-binding" evidence="1">
    <location>
        <begin position="6"/>
        <end position="146"/>
    </location>
</feature>
<dbReference type="Pfam" id="PF13454">
    <property type="entry name" value="NAD_binding_9"/>
    <property type="match status" value="1"/>
</dbReference>
<gene>
    <name evidence="2" type="ORF">AOE01nite_06720</name>
</gene>
<dbReference type="Proteomes" id="UP000321746">
    <property type="component" value="Unassembled WGS sequence"/>
</dbReference>
<dbReference type="AlphaFoldDB" id="A0A511XHM5"/>
<reference evidence="2 3" key="1">
    <citation type="submission" date="2019-07" db="EMBL/GenBank/DDBJ databases">
        <title>Whole genome shotgun sequence of Acetobacter oeni NBRC 105207.</title>
        <authorList>
            <person name="Hosoyama A."/>
            <person name="Uohara A."/>
            <person name="Ohji S."/>
            <person name="Ichikawa N."/>
        </authorList>
    </citation>
    <scope>NUCLEOTIDE SEQUENCE [LARGE SCALE GENOMIC DNA]</scope>
    <source>
        <strain evidence="2 3">NBRC 105207</strain>
    </source>
</reference>
<dbReference type="PANTHER" id="PTHR40254:SF1">
    <property type="entry name" value="BLR0577 PROTEIN"/>
    <property type="match status" value="1"/>
</dbReference>
<evidence type="ECO:0000259" key="1">
    <source>
        <dbReference type="Pfam" id="PF13454"/>
    </source>
</evidence>
<keyword evidence="3" id="KW-1185">Reference proteome</keyword>
<comment type="caution">
    <text evidence="2">The sequence shown here is derived from an EMBL/GenBank/DDBJ whole genome shotgun (WGS) entry which is preliminary data.</text>
</comment>
<dbReference type="InterPro" id="IPR038732">
    <property type="entry name" value="HpyO/CreE_NAD-binding"/>
</dbReference>
<dbReference type="Gene3D" id="3.50.50.60">
    <property type="entry name" value="FAD/NAD(P)-binding domain"/>
    <property type="match status" value="1"/>
</dbReference>
<proteinExistence type="predicted"/>
<dbReference type="InterPro" id="IPR052189">
    <property type="entry name" value="L-asp_N-monooxygenase_NS-form"/>
</dbReference>
<evidence type="ECO:0000313" key="2">
    <source>
        <dbReference type="EMBL" id="GEN62448.1"/>
    </source>
</evidence>
<sequence>MNQPVVIVGGGASGALLAVHLSRLIGSSQVTVIEPRPVAGVGIAYSTTCPCHLLNVPARNMSAFPELPAHFLEWLKQGEHAEATPETFAPRMAYGRYLSELFGVSGVRHIRGTVTAIRPDPSGAVVELASGEKLRAAQTVLALGHFPPVDVPEVGAGVVEAGAYRRDPWGGAGPLPAPDLRPDLAVALIGTGLTSIDMLLSLRGSGHRGEITMISRHGLLSRGHAPFEPLSAPVLPLTTQPETLAYFKTFRKALREGCDWRAATDSLRSVSCALWEKLSFREKYLFRRHLFHYWSVSRHRMAPGIAATIRMELADGRLKVRRGYVQSVMRGRDGAVLTLRTGGGTACADFGRVINCTGPDTQYRRVVSPLLSGLFDNGLAREGDLGVALALDSDGRVMDASGVPHPSLYAIGPMRAGALFETTAIPEIRQQASDLAALVAADYGSDRRFLSA</sequence>
<dbReference type="EMBL" id="BJYG01000005">
    <property type="protein sequence ID" value="GEN62448.1"/>
    <property type="molecule type" value="Genomic_DNA"/>
</dbReference>
<dbReference type="RefSeq" id="WP_146886016.1">
    <property type="nucleotide sequence ID" value="NZ_BJYG01000005.1"/>
</dbReference>
<name>A0A511XHM5_9PROT</name>
<dbReference type="PANTHER" id="PTHR40254">
    <property type="entry name" value="BLR0577 PROTEIN"/>
    <property type="match status" value="1"/>
</dbReference>
<dbReference type="InterPro" id="IPR036188">
    <property type="entry name" value="FAD/NAD-bd_sf"/>
</dbReference>
<organism evidence="2 3">
    <name type="scientific">Acetobacter oeni</name>
    <dbReference type="NCBI Taxonomy" id="304077"/>
    <lineage>
        <taxon>Bacteria</taxon>
        <taxon>Pseudomonadati</taxon>
        <taxon>Pseudomonadota</taxon>
        <taxon>Alphaproteobacteria</taxon>
        <taxon>Acetobacterales</taxon>
        <taxon>Acetobacteraceae</taxon>
        <taxon>Acetobacter</taxon>
    </lineage>
</organism>
<evidence type="ECO:0000313" key="3">
    <source>
        <dbReference type="Proteomes" id="UP000321746"/>
    </source>
</evidence>
<protein>
    <recommendedName>
        <fullName evidence="1">FAD-dependent urate hydroxylase HpyO/Asp monooxygenase CreE-like FAD/NAD(P)-binding domain-containing protein</fullName>
    </recommendedName>
</protein>
<dbReference type="SUPFAM" id="SSF51905">
    <property type="entry name" value="FAD/NAD(P)-binding domain"/>
    <property type="match status" value="2"/>
</dbReference>
<accession>A0A511XHM5</accession>